<sequence length="501" mass="55772">MNEPWYRSPTQTFTLRKKFSLNSSNRLRSLALFPWKPTSSLWHGLDVTIGLDSWNSMIAEHTGLLAAGCDHSVYIISTTRKDVSPIKIEIPDHKGRTVPTDRIHVAWALSPEKAYNPLLLISSDKLLFIYDVRSKQICGCLRGHGGAITSINVHPIHPHVFCTTSRDFSTRVYRLSDRPKERPVNPRWPTGHSSDTRANLAGPAHGLDMSDGEGWGIGRCVVVLAGGLSGGHHAEVLGAAFHLNFPLLATCGMDRAVKIWYIPSSEHLPLSEKDKLVREDKPLFSTTLIHRARVLSVNWLSDDTLLTHSAPAILRGDDDNTSSIVSEVNFDSSRDELESGTIMLWRWLGLDRFFPPGWEPQTRFSGCSSDYQDSNSFKIIASYWLPAANTQYDTVSMDVTLDTLDPLILYTTPASTTITMKNVTHFKPRPLPPEAVDHQVLVRSNRARLLEDPEDPHGWKIVLDDSYKAPGEIVETSIACMNGAVVIAGGSKGTIWIWVPR</sequence>
<organism evidence="7 8">
    <name type="scientific">Marasmiellus scandens</name>
    <dbReference type="NCBI Taxonomy" id="2682957"/>
    <lineage>
        <taxon>Eukaryota</taxon>
        <taxon>Fungi</taxon>
        <taxon>Dikarya</taxon>
        <taxon>Basidiomycota</taxon>
        <taxon>Agaricomycotina</taxon>
        <taxon>Agaricomycetes</taxon>
        <taxon>Agaricomycetidae</taxon>
        <taxon>Agaricales</taxon>
        <taxon>Marasmiineae</taxon>
        <taxon>Omphalotaceae</taxon>
        <taxon>Marasmiellus</taxon>
    </lineage>
</organism>
<evidence type="ECO:0000256" key="1">
    <source>
        <dbReference type="ARBA" id="ARBA00008075"/>
    </source>
</evidence>
<evidence type="ECO:0000313" key="8">
    <source>
        <dbReference type="Proteomes" id="UP001498398"/>
    </source>
</evidence>
<evidence type="ECO:0000313" key="7">
    <source>
        <dbReference type="EMBL" id="KAK7468837.1"/>
    </source>
</evidence>
<evidence type="ECO:0000256" key="6">
    <source>
        <dbReference type="PROSITE-ProRule" id="PRU00221"/>
    </source>
</evidence>
<evidence type="ECO:0008006" key="9">
    <source>
        <dbReference type="Google" id="ProtNLM"/>
    </source>
</evidence>
<dbReference type="PROSITE" id="PS50082">
    <property type="entry name" value="WD_REPEATS_2"/>
    <property type="match status" value="1"/>
</dbReference>
<proteinExistence type="inferred from homology"/>
<evidence type="ECO:0000256" key="3">
    <source>
        <dbReference type="ARBA" id="ARBA00022737"/>
    </source>
</evidence>
<reference evidence="7 8" key="1">
    <citation type="submission" date="2024-01" db="EMBL/GenBank/DDBJ databases">
        <title>A draft genome for the cacao thread blight pathogen Marasmiellus scandens.</title>
        <authorList>
            <person name="Baruah I.K."/>
            <person name="Leung J."/>
            <person name="Bukari Y."/>
            <person name="Amoako-Attah I."/>
            <person name="Meinhardt L.W."/>
            <person name="Bailey B.A."/>
            <person name="Cohen S.P."/>
        </authorList>
    </citation>
    <scope>NUCLEOTIDE SEQUENCE [LARGE SCALE GENOMIC DNA]</scope>
    <source>
        <strain evidence="7 8">GH-19</strain>
    </source>
</reference>
<accession>A0ABR1JWW7</accession>
<dbReference type="PANTHER" id="PTHR10253">
    <property type="entry name" value="POLYCOMB PROTEIN"/>
    <property type="match status" value="1"/>
</dbReference>
<evidence type="ECO:0000256" key="5">
    <source>
        <dbReference type="ARBA" id="ARBA00023163"/>
    </source>
</evidence>
<dbReference type="SMART" id="SM00320">
    <property type="entry name" value="WD40"/>
    <property type="match status" value="3"/>
</dbReference>
<protein>
    <recommendedName>
        <fullName evidence="9">WD40 repeat-like protein</fullName>
    </recommendedName>
</protein>
<name>A0ABR1JWW7_9AGAR</name>
<evidence type="ECO:0000256" key="4">
    <source>
        <dbReference type="ARBA" id="ARBA00023015"/>
    </source>
</evidence>
<evidence type="ECO:0000256" key="2">
    <source>
        <dbReference type="ARBA" id="ARBA00022574"/>
    </source>
</evidence>
<dbReference type="Pfam" id="PF00400">
    <property type="entry name" value="WD40"/>
    <property type="match status" value="2"/>
</dbReference>
<keyword evidence="4" id="KW-0805">Transcription regulation</keyword>
<keyword evidence="8" id="KW-1185">Reference proteome</keyword>
<dbReference type="InterPro" id="IPR036322">
    <property type="entry name" value="WD40_repeat_dom_sf"/>
</dbReference>
<gene>
    <name evidence="7" type="ORF">VKT23_003338</name>
</gene>
<keyword evidence="5" id="KW-0804">Transcription</keyword>
<dbReference type="Proteomes" id="UP001498398">
    <property type="component" value="Unassembled WGS sequence"/>
</dbReference>
<keyword evidence="3" id="KW-0677">Repeat</keyword>
<keyword evidence="2 6" id="KW-0853">WD repeat</keyword>
<dbReference type="EMBL" id="JBANRG010000003">
    <property type="protein sequence ID" value="KAK7468837.1"/>
    <property type="molecule type" value="Genomic_DNA"/>
</dbReference>
<feature type="repeat" description="WD" evidence="6">
    <location>
        <begin position="229"/>
        <end position="270"/>
    </location>
</feature>
<dbReference type="Gene3D" id="2.130.10.10">
    <property type="entry name" value="YVTN repeat-like/Quinoprotein amine dehydrogenase"/>
    <property type="match status" value="1"/>
</dbReference>
<dbReference type="InterPro" id="IPR015943">
    <property type="entry name" value="WD40/YVTN_repeat-like_dom_sf"/>
</dbReference>
<comment type="similarity">
    <text evidence="1">Belongs to the WD repeat ESC family.</text>
</comment>
<dbReference type="SUPFAM" id="SSF50978">
    <property type="entry name" value="WD40 repeat-like"/>
    <property type="match status" value="1"/>
</dbReference>
<dbReference type="InterPro" id="IPR051243">
    <property type="entry name" value="PcG_WD-repeat"/>
</dbReference>
<comment type="caution">
    <text evidence="7">The sequence shown here is derived from an EMBL/GenBank/DDBJ whole genome shotgun (WGS) entry which is preliminary data.</text>
</comment>
<dbReference type="InterPro" id="IPR001680">
    <property type="entry name" value="WD40_rpt"/>
</dbReference>